<evidence type="ECO:0000313" key="2">
    <source>
        <dbReference type="Proteomes" id="UP000018144"/>
    </source>
</evidence>
<proteinExistence type="predicted"/>
<dbReference type="Proteomes" id="UP000018144">
    <property type="component" value="Unassembled WGS sequence"/>
</dbReference>
<sequence length="142" mass="16241">MCFFRIFDYRQYGCGHNPIIYQEPCQIAKAAYTTNGKKPPCARTIAEYGGTERNYCIDITPPEPEGKITLHARYLNASAPANWDTCDIRNKDVFLKQGVVYEMTACEKCTSPKIGESARVVDWSQCDDVWYEEVMEGFQDKD</sequence>
<reference evidence="1 2" key="1">
    <citation type="journal article" date="2013" name="PLoS Genet.">
        <title>The genome and development-dependent transcriptomes of Pyronema confluens: a window into fungal evolution.</title>
        <authorList>
            <person name="Traeger S."/>
            <person name="Altegoer F."/>
            <person name="Freitag M."/>
            <person name="Gabaldon T."/>
            <person name="Kempken F."/>
            <person name="Kumar A."/>
            <person name="Marcet-Houben M."/>
            <person name="Poggeler S."/>
            <person name="Stajich J.E."/>
            <person name="Nowrousian M."/>
        </authorList>
    </citation>
    <scope>NUCLEOTIDE SEQUENCE [LARGE SCALE GENOMIC DNA]</scope>
    <source>
        <strain evidence="2">CBS 100304</strain>
        <tissue evidence="1">Vegetative mycelium</tissue>
    </source>
</reference>
<accession>U4KXL9</accession>
<name>U4KXL9_PYROM</name>
<keyword evidence="2" id="KW-1185">Reference proteome</keyword>
<dbReference type="EMBL" id="HF935283">
    <property type="protein sequence ID" value="CCX06250.1"/>
    <property type="molecule type" value="Genomic_DNA"/>
</dbReference>
<gene>
    <name evidence="1" type="ORF">PCON_05837</name>
</gene>
<dbReference type="AlphaFoldDB" id="U4KXL9"/>
<evidence type="ECO:0000313" key="1">
    <source>
        <dbReference type="EMBL" id="CCX06250.1"/>
    </source>
</evidence>
<protein>
    <submittedName>
        <fullName evidence="1">Uncharacterized protein</fullName>
    </submittedName>
</protein>
<organism evidence="1 2">
    <name type="scientific">Pyronema omphalodes (strain CBS 100304)</name>
    <name type="common">Pyronema confluens</name>
    <dbReference type="NCBI Taxonomy" id="1076935"/>
    <lineage>
        <taxon>Eukaryota</taxon>
        <taxon>Fungi</taxon>
        <taxon>Dikarya</taxon>
        <taxon>Ascomycota</taxon>
        <taxon>Pezizomycotina</taxon>
        <taxon>Pezizomycetes</taxon>
        <taxon>Pezizales</taxon>
        <taxon>Pyronemataceae</taxon>
        <taxon>Pyronema</taxon>
    </lineage>
</organism>